<dbReference type="InParanoid" id="G2YVN1"/>
<protein>
    <submittedName>
        <fullName evidence="2">Uncharacterized protein</fullName>
    </submittedName>
</protein>
<evidence type="ECO:0000313" key="2">
    <source>
        <dbReference type="EMBL" id="CCD55679.1"/>
    </source>
</evidence>
<feature type="region of interest" description="Disordered" evidence="1">
    <location>
        <begin position="24"/>
        <end position="55"/>
    </location>
</feature>
<dbReference type="AlphaFoldDB" id="G2YVN1"/>
<reference evidence="3" key="1">
    <citation type="journal article" date="2011" name="PLoS Genet.">
        <title>Genomic analysis of the necrotrophic fungal pathogens Sclerotinia sclerotiorum and Botrytis cinerea.</title>
        <authorList>
            <person name="Amselem J."/>
            <person name="Cuomo C.A."/>
            <person name="van Kan J.A."/>
            <person name="Viaud M."/>
            <person name="Benito E.P."/>
            <person name="Couloux A."/>
            <person name="Coutinho P.M."/>
            <person name="de Vries R.P."/>
            <person name="Dyer P.S."/>
            <person name="Fillinger S."/>
            <person name="Fournier E."/>
            <person name="Gout L."/>
            <person name="Hahn M."/>
            <person name="Kohn L."/>
            <person name="Lapalu N."/>
            <person name="Plummer K.M."/>
            <person name="Pradier J.M."/>
            <person name="Quevillon E."/>
            <person name="Sharon A."/>
            <person name="Simon A."/>
            <person name="ten Have A."/>
            <person name="Tudzynski B."/>
            <person name="Tudzynski P."/>
            <person name="Wincker P."/>
            <person name="Andrew M."/>
            <person name="Anthouard V."/>
            <person name="Beever R.E."/>
            <person name="Beffa R."/>
            <person name="Benoit I."/>
            <person name="Bouzid O."/>
            <person name="Brault B."/>
            <person name="Chen Z."/>
            <person name="Choquer M."/>
            <person name="Collemare J."/>
            <person name="Cotton P."/>
            <person name="Danchin E.G."/>
            <person name="Da Silva C."/>
            <person name="Gautier A."/>
            <person name="Giraud C."/>
            <person name="Giraud T."/>
            <person name="Gonzalez C."/>
            <person name="Grossetete S."/>
            <person name="Guldener U."/>
            <person name="Henrissat B."/>
            <person name="Howlett B.J."/>
            <person name="Kodira C."/>
            <person name="Kretschmer M."/>
            <person name="Lappartient A."/>
            <person name="Leroch M."/>
            <person name="Levis C."/>
            <person name="Mauceli E."/>
            <person name="Neuveglise C."/>
            <person name="Oeser B."/>
            <person name="Pearson M."/>
            <person name="Poulain J."/>
            <person name="Poussereau N."/>
            <person name="Quesneville H."/>
            <person name="Rascle C."/>
            <person name="Schumacher J."/>
            <person name="Segurens B."/>
            <person name="Sexton A."/>
            <person name="Silva E."/>
            <person name="Sirven C."/>
            <person name="Soanes D.M."/>
            <person name="Talbot N.J."/>
            <person name="Templeton M."/>
            <person name="Yandava C."/>
            <person name="Yarden O."/>
            <person name="Zeng Q."/>
            <person name="Rollins J.A."/>
            <person name="Lebrun M.H."/>
            <person name="Dickman M."/>
        </authorList>
    </citation>
    <scope>NUCLEOTIDE SEQUENCE [LARGE SCALE GENOMIC DNA]</scope>
    <source>
        <strain evidence="3">T4</strain>
    </source>
</reference>
<evidence type="ECO:0000256" key="1">
    <source>
        <dbReference type="SAM" id="MobiDB-lite"/>
    </source>
</evidence>
<organism evidence="2 3">
    <name type="scientific">Botryotinia fuckeliana (strain T4)</name>
    <name type="common">Noble rot fungus</name>
    <name type="synonym">Botrytis cinerea</name>
    <dbReference type="NCBI Taxonomy" id="999810"/>
    <lineage>
        <taxon>Eukaryota</taxon>
        <taxon>Fungi</taxon>
        <taxon>Dikarya</taxon>
        <taxon>Ascomycota</taxon>
        <taxon>Pezizomycotina</taxon>
        <taxon>Leotiomycetes</taxon>
        <taxon>Helotiales</taxon>
        <taxon>Sclerotiniaceae</taxon>
        <taxon>Botrytis</taxon>
    </lineage>
</organism>
<dbReference type="HOGENOM" id="CLU_3032140_0_0_1"/>
<evidence type="ECO:0000313" key="3">
    <source>
        <dbReference type="Proteomes" id="UP000008177"/>
    </source>
</evidence>
<name>G2YVN1_BOTF4</name>
<sequence>MEGRSVVPVRDGYLVATSRICLDRDGPMRSSRSDNELKDLGREERRSLDHDLGTL</sequence>
<dbReference type="Proteomes" id="UP000008177">
    <property type="component" value="Unplaced contigs"/>
</dbReference>
<accession>G2YVN1</accession>
<dbReference type="EMBL" id="FQ790357">
    <property type="protein sequence ID" value="CCD55679.1"/>
    <property type="molecule type" value="Genomic_DNA"/>
</dbReference>
<proteinExistence type="predicted"/>
<gene>
    <name evidence="2" type="ORF">BofuT4_uP152410.1</name>
</gene>